<dbReference type="InterPro" id="IPR008405">
    <property type="entry name" value="ApoL"/>
</dbReference>
<name>A0AAU9W5X3_9CNID</name>
<evidence type="ECO:0000256" key="1">
    <source>
        <dbReference type="ARBA" id="ARBA00010090"/>
    </source>
</evidence>
<sequence length="252" mass="28235">MPWSASQQTRLGYEKTLLEQYFRNRVSWIEPTGNTRVEIRVTCTNNKEYTLRIYVPSDFPNSCPEMVVSSPSRCLSKRDGAEMRFGSDDDHTWGSKDGCTKICHYKPAAWTDDNTLYQVTMKGLIWLEAYEAHLRTGNSLYVTVAEIEILSAAETKKLVREVYVFAEGVNSMLLEVRKTVRHLRALADHLDKVWRSCETASTSIARGCMTVAGEVATAMTAGAALPFLIAGTALVPALIWAQDILNPLPTHR</sequence>
<reference evidence="2 3" key="1">
    <citation type="submission" date="2022-05" db="EMBL/GenBank/DDBJ databases">
        <authorList>
            <consortium name="Genoscope - CEA"/>
            <person name="William W."/>
        </authorList>
    </citation>
    <scope>NUCLEOTIDE SEQUENCE [LARGE SCALE GENOMIC DNA]</scope>
</reference>
<dbReference type="EMBL" id="CALNXJ010000009">
    <property type="protein sequence ID" value="CAH3105012.1"/>
    <property type="molecule type" value="Genomic_DNA"/>
</dbReference>
<protein>
    <submittedName>
        <fullName evidence="2">Uncharacterized protein</fullName>
    </submittedName>
</protein>
<keyword evidence="3" id="KW-1185">Reference proteome</keyword>
<dbReference type="GO" id="GO:0042157">
    <property type="term" value="P:lipoprotein metabolic process"/>
    <property type="evidence" value="ECO:0007669"/>
    <property type="project" value="InterPro"/>
</dbReference>
<dbReference type="Pfam" id="PF05461">
    <property type="entry name" value="ApoL"/>
    <property type="match status" value="1"/>
</dbReference>
<gene>
    <name evidence="2" type="ORF">PMEA_00034992</name>
</gene>
<dbReference type="Proteomes" id="UP001159428">
    <property type="component" value="Unassembled WGS sequence"/>
</dbReference>
<dbReference type="AlphaFoldDB" id="A0AAU9W5X3"/>
<evidence type="ECO:0000313" key="2">
    <source>
        <dbReference type="EMBL" id="CAH3105012.1"/>
    </source>
</evidence>
<comment type="similarity">
    <text evidence="1">Belongs to the apolipoprotein L family.</text>
</comment>
<dbReference type="GO" id="GO:0005576">
    <property type="term" value="C:extracellular region"/>
    <property type="evidence" value="ECO:0007669"/>
    <property type="project" value="InterPro"/>
</dbReference>
<accession>A0AAU9W5X3</accession>
<organism evidence="2 3">
    <name type="scientific">Pocillopora meandrina</name>
    <dbReference type="NCBI Taxonomy" id="46732"/>
    <lineage>
        <taxon>Eukaryota</taxon>
        <taxon>Metazoa</taxon>
        <taxon>Cnidaria</taxon>
        <taxon>Anthozoa</taxon>
        <taxon>Hexacorallia</taxon>
        <taxon>Scleractinia</taxon>
        <taxon>Astrocoeniina</taxon>
        <taxon>Pocilloporidae</taxon>
        <taxon>Pocillopora</taxon>
    </lineage>
</organism>
<dbReference type="GO" id="GO:0006869">
    <property type="term" value="P:lipid transport"/>
    <property type="evidence" value="ECO:0007669"/>
    <property type="project" value="InterPro"/>
</dbReference>
<comment type="caution">
    <text evidence="2">The sequence shown here is derived from an EMBL/GenBank/DDBJ whole genome shotgun (WGS) entry which is preliminary data.</text>
</comment>
<proteinExistence type="inferred from homology"/>
<dbReference type="GO" id="GO:0008289">
    <property type="term" value="F:lipid binding"/>
    <property type="evidence" value="ECO:0007669"/>
    <property type="project" value="InterPro"/>
</dbReference>
<evidence type="ECO:0000313" key="3">
    <source>
        <dbReference type="Proteomes" id="UP001159428"/>
    </source>
</evidence>